<evidence type="ECO:0000313" key="1">
    <source>
        <dbReference type="EMBL" id="CAG8825657.1"/>
    </source>
</evidence>
<evidence type="ECO:0000313" key="2">
    <source>
        <dbReference type="Proteomes" id="UP000789405"/>
    </source>
</evidence>
<feature type="non-terminal residue" evidence="1">
    <location>
        <position position="41"/>
    </location>
</feature>
<dbReference type="EMBL" id="CAJVPY010066821">
    <property type="protein sequence ID" value="CAG8825657.1"/>
    <property type="molecule type" value="Genomic_DNA"/>
</dbReference>
<comment type="caution">
    <text evidence="1">The sequence shown here is derived from an EMBL/GenBank/DDBJ whole genome shotgun (WGS) entry which is preliminary data.</text>
</comment>
<sequence length="41" mass="4595">MTLDRNVVQVWDYITLVSNTLNIVMNNISYCYSGKLNNAGG</sequence>
<keyword evidence="2" id="KW-1185">Reference proteome</keyword>
<dbReference type="Proteomes" id="UP000789405">
    <property type="component" value="Unassembled WGS sequence"/>
</dbReference>
<organism evidence="1 2">
    <name type="scientific">Dentiscutata erythropus</name>
    <dbReference type="NCBI Taxonomy" id="1348616"/>
    <lineage>
        <taxon>Eukaryota</taxon>
        <taxon>Fungi</taxon>
        <taxon>Fungi incertae sedis</taxon>
        <taxon>Mucoromycota</taxon>
        <taxon>Glomeromycotina</taxon>
        <taxon>Glomeromycetes</taxon>
        <taxon>Diversisporales</taxon>
        <taxon>Gigasporaceae</taxon>
        <taxon>Dentiscutata</taxon>
    </lineage>
</organism>
<protein>
    <submittedName>
        <fullName evidence="1">25026_t:CDS:1</fullName>
    </submittedName>
</protein>
<dbReference type="OrthoDB" id="10353963at2759"/>
<dbReference type="AlphaFoldDB" id="A0A9N9PJ95"/>
<reference evidence="1" key="1">
    <citation type="submission" date="2021-06" db="EMBL/GenBank/DDBJ databases">
        <authorList>
            <person name="Kallberg Y."/>
            <person name="Tangrot J."/>
            <person name="Rosling A."/>
        </authorList>
    </citation>
    <scope>NUCLEOTIDE SEQUENCE</scope>
    <source>
        <strain evidence="1">MA453B</strain>
    </source>
</reference>
<name>A0A9N9PJ95_9GLOM</name>
<gene>
    <name evidence="1" type="ORF">DERYTH_LOCUS27943</name>
</gene>
<accession>A0A9N9PJ95</accession>
<proteinExistence type="predicted"/>